<gene>
    <name evidence="3" type="ORF">LCGC14_2388090</name>
</gene>
<comment type="caution">
    <text evidence="3">The sequence shown here is derived from an EMBL/GenBank/DDBJ whole genome shotgun (WGS) entry which is preliminary data.</text>
</comment>
<proteinExistence type="predicted"/>
<dbReference type="GO" id="GO:0004803">
    <property type="term" value="F:transposase activity"/>
    <property type="evidence" value="ECO:0007669"/>
    <property type="project" value="InterPro"/>
</dbReference>
<evidence type="ECO:0000259" key="2">
    <source>
        <dbReference type="Pfam" id="PF01609"/>
    </source>
</evidence>
<feature type="non-terminal residue" evidence="3">
    <location>
        <position position="1"/>
    </location>
</feature>
<dbReference type="Pfam" id="PF01609">
    <property type="entry name" value="DDE_Tnp_1"/>
    <property type="match status" value="1"/>
</dbReference>
<dbReference type="GO" id="GO:0006313">
    <property type="term" value="P:DNA transposition"/>
    <property type="evidence" value="ECO:0007669"/>
    <property type="project" value="InterPro"/>
</dbReference>
<dbReference type="AlphaFoldDB" id="A0A0F9ETI5"/>
<name>A0A0F9ETI5_9ZZZZ</name>
<keyword evidence="1" id="KW-1133">Transmembrane helix</keyword>
<accession>A0A0F9ETI5</accession>
<evidence type="ECO:0000313" key="3">
    <source>
        <dbReference type="EMBL" id="KKL27148.1"/>
    </source>
</evidence>
<keyword evidence="1" id="KW-0472">Membrane</keyword>
<feature type="transmembrane region" description="Helical" evidence="1">
    <location>
        <begin position="12"/>
        <end position="34"/>
    </location>
</feature>
<dbReference type="GO" id="GO:0003677">
    <property type="term" value="F:DNA binding"/>
    <property type="evidence" value="ECO:0007669"/>
    <property type="project" value="InterPro"/>
</dbReference>
<dbReference type="EMBL" id="LAZR01035573">
    <property type="protein sequence ID" value="KKL27148.1"/>
    <property type="molecule type" value="Genomic_DNA"/>
</dbReference>
<dbReference type="InterPro" id="IPR002559">
    <property type="entry name" value="Transposase_11"/>
</dbReference>
<dbReference type="InterPro" id="IPR012337">
    <property type="entry name" value="RNaseH-like_sf"/>
</dbReference>
<organism evidence="3">
    <name type="scientific">marine sediment metagenome</name>
    <dbReference type="NCBI Taxonomy" id="412755"/>
    <lineage>
        <taxon>unclassified sequences</taxon>
        <taxon>metagenomes</taxon>
        <taxon>ecological metagenomes</taxon>
    </lineage>
</organism>
<evidence type="ECO:0000256" key="1">
    <source>
        <dbReference type="SAM" id="Phobius"/>
    </source>
</evidence>
<protein>
    <recommendedName>
        <fullName evidence="2">Transposase IS4-like domain-containing protein</fullName>
    </recommendedName>
</protein>
<feature type="domain" description="Transposase IS4-like" evidence="2">
    <location>
        <begin position="29"/>
        <end position="221"/>
    </location>
</feature>
<reference evidence="3" key="1">
    <citation type="journal article" date="2015" name="Nature">
        <title>Complex archaea that bridge the gap between prokaryotes and eukaryotes.</title>
        <authorList>
            <person name="Spang A."/>
            <person name="Saw J.H."/>
            <person name="Jorgensen S.L."/>
            <person name="Zaremba-Niedzwiedzka K."/>
            <person name="Martijn J."/>
            <person name="Lind A.E."/>
            <person name="van Eijk R."/>
            <person name="Schleper C."/>
            <person name="Guy L."/>
            <person name="Ettema T.J."/>
        </authorList>
    </citation>
    <scope>NUCLEOTIDE SEQUENCE</scope>
</reference>
<feature type="transmembrane region" description="Helical" evidence="1">
    <location>
        <begin position="208"/>
        <end position="226"/>
    </location>
</feature>
<sequence>QSLLIKVGLEKMVLAIDGSLVGRGCICLMISLIYKRRALPLAFTVVKGKKGHLPEDMHVELVHKLFALIPESTKQVILLGDGEFDGTLLQQTLSDFGWKYVSRAPYNITIYVDDEPFKIDTLAAMLPQGCYKGLRNCTITHKKYGPVTVIAWWGDDHDEPLFLVSNFSSASKACEYYSMRFTIETFFSDQKSRGFNIDKSHLSSPQRLTRLLYASCLAYLLIIFFWDLGNGDRFVQTGTPH</sequence>
<dbReference type="SUPFAM" id="SSF53098">
    <property type="entry name" value="Ribonuclease H-like"/>
    <property type="match status" value="1"/>
</dbReference>
<keyword evidence="1" id="KW-0812">Transmembrane</keyword>